<dbReference type="Pfam" id="PF07963">
    <property type="entry name" value="N_methyl"/>
    <property type="match status" value="1"/>
</dbReference>
<dbReference type="PROSITE" id="PS00409">
    <property type="entry name" value="PROKAR_NTER_METHYL"/>
    <property type="match status" value="1"/>
</dbReference>
<dbReference type="EMBL" id="FLQZ01000033">
    <property type="protein sequence ID" value="SBT12953.1"/>
    <property type="molecule type" value="Genomic_DNA"/>
</dbReference>
<proteinExistence type="predicted"/>
<dbReference type="Proteomes" id="UP000092819">
    <property type="component" value="Unassembled WGS sequence"/>
</dbReference>
<reference evidence="3" key="1">
    <citation type="submission" date="2016-06" db="EMBL/GenBank/DDBJ databases">
        <authorList>
            <person name="Rodrigo-Torres L."/>
            <person name="Arahal D.R."/>
        </authorList>
    </citation>
    <scope>NUCLEOTIDE SEQUENCE [LARGE SCALE GENOMIC DNA]</scope>
    <source>
        <strain evidence="3">CECT 7224</strain>
    </source>
</reference>
<accession>A0A1C3JCY9</accession>
<dbReference type="NCBIfam" id="TIGR02532">
    <property type="entry name" value="IV_pilin_GFxxxE"/>
    <property type="match status" value="1"/>
</dbReference>
<protein>
    <recommendedName>
        <fullName evidence="4">Prepilin-type N-terminal cleavage/methylation domain-containing protein</fullName>
    </recommendedName>
</protein>
<feature type="transmembrane region" description="Helical" evidence="1">
    <location>
        <begin position="7"/>
        <end position="32"/>
    </location>
</feature>
<evidence type="ECO:0000256" key="1">
    <source>
        <dbReference type="SAM" id="Phobius"/>
    </source>
</evidence>
<evidence type="ECO:0000313" key="2">
    <source>
        <dbReference type="EMBL" id="SBT12953.1"/>
    </source>
</evidence>
<dbReference type="RefSeq" id="WP_016797206.1">
    <property type="nucleotide sequence ID" value="NZ_AP025463.1"/>
</dbReference>
<organism evidence="2 3">
    <name type="scientific">Vibrio celticus</name>
    <dbReference type="NCBI Taxonomy" id="446372"/>
    <lineage>
        <taxon>Bacteria</taxon>
        <taxon>Pseudomonadati</taxon>
        <taxon>Pseudomonadota</taxon>
        <taxon>Gammaproteobacteria</taxon>
        <taxon>Vibrionales</taxon>
        <taxon>Vibrionaceae</taxon>
        <taxon>Vibrio</taxon>
    </lineage>
</organism>
<keyword evidence="1" id="KW-1133">Transmembrane helix</keyword>
<keyword evidence="1" id="KW-0472">Membrane</keyword>
<keyword evidence="1" id="KW-0812">Transmembrane</keyword>
<dbReference type="AlphaFoldDB" id="A0A1C3JCY9"/>
<dbReference type="InterPro" id="IPR012902">
    <property type="entry name" value="N_methyl_site"/>
</dbReference>
<evidence type="ECO:0000313" key="3">
    <source>
        <dbReference type="Proteomes" id="UP000092819"/>
    </source>
</evidence>
<evidence type="ECO:0008006" key="4">
    <source>
        <dbReference type="Google" id="ProtNLM"/>
    </source>
</evidence>
<name>A0A1C3JCY9_9VIBR</name>
<sequence length="128" mass="13481">MTTNAKGFTLIESVIVIVLLGFAALTLSSFLAPQSAQSGDASYYNRASALGGSVMSRLLAQSYTDIDTFDGETDLSNLIKDASTYSNFQIEVSIEAVSGASNNLKSVIVEVTASTQPTVSFSAFKGNY</sequence>
<keyword evidence="3" id="KW-1185">Reference proteome</keyword>
<gene>
    <name evidence="2" type="ORF">VCE7224_01697</name>
</gene>